<keyword evidence="3" id="KW-1185">Reference proteome</keyword>
<proteinExistence type="predicted"/>
<dbReference type="AlphaFoldDB" id="B4D789"/>
<feature type="chain" id="PRO_5002802549" description="Transporter" evidence="1">
    <location>
        <begin position="22"/>
        <end position="340"/>
    </location>
</feature>
<protein>
    <recommendedName>
        <fullName evidence="4">Transporter</fullName>
    </recommendedName>
</protein>
<comment type="caution">
    <text evidence="2">The sequence shown here is derived from an EMBL/GenBank/DDBJ whole genome shotgun (WGS) entry which is preliminary data.</text>
</comment>
<dbReference type="RefSeq" id="WP_006982100.1">
    <property type="nucleotide sequence ID" value="NZ_ABVL01000017.1"/>
</dbReference>
<organism evidence="2 3">
    <name type="scientific">Chthoniobacter flavus Ellin428</name>
    <dbReference type="NCBI Taxonomy" id="497964"/>
    <lineage>
        <taxon>Bacteria</taxon>
        <taxon>Pseudomonadati</taxon>
        <taxon>Verrucomicrobiota</taxon>
        <taxon>Spartobacteria</taxon>
        <taxon>Chthoniobacterales</taxon>
        <taxon>Chthoniobacteraceae</taxon>
        <taxon>Chthoniobacter</taxon>
    </lineage>
</organism>
<dbReference type="STRING" id="497964.CfE428DRAFT_4779"/>
<evidence type="ECO:0008006" key="4">
    <source>
        <dbReference type="Google" id="ProtNLM"/>
    </source>
</evidence>
<dbReference type="InParanoid" id="B4D789"/>
<reference evidence="2 3" key="1">
    <citation type="journal article" date="2011" name="J. Bacteriol.">
        <title>Genome sequence of Chthoniobacter flavus Ellin428, an aerobic heterotrophic soil bacterium.</title>
        <authorList>
            <person name="Kant R."/>
            <person name="van Passel M.W."/>
            <person name="Palva A."/>
            <person name="Lucas S."/>
            <person name="Lapidus A."/>
            <person name="Glavina Del Rio T."/>
            <person name="Dalin E."/>
            <person name="Tice H."/>
            <person name="Bruce D."/>
            <person name="Goodwin L."/>
            <person name="Pitluck S."/>
            <person name="Larimer F.W."/>
            <person name="Land M.L."/>
            <person name="Hauser L."/>
            <person name="Sangwan P."/>
            <person name="de Vos W.M."/>
            <person name="Janssen P.H."/>
            <person name="Smidt H."/>
        </authorList>
    </citation>
    <scope>NUCLEOTIDE SEQUENCE [LARGE SCALE GENOMIC DNA]</scope>
    <source>
        <strain evidence="2 3">Ellin428</strain>
    </source>
</reference>
<gene>
    <name evidence="2" type="ORF">CfE428DRAFT_4779</name>
</gene>
<evidence type="ECO:0000313" key="2">
    <source>
        <dbReference type="EMBL" id="EDY17740.1"/>
    </source>
</evidence>
<evidence type="ECO:0000313" key="3">
    <source>
        <dbReference type="Proteomes" id="UP000005824"/>
    </source>
</evidence>
<feature type="signal peptide" evidence="1">
    <location>
        <begin position="1"/>
        <end position="21"/>
    </location>
</feature>
<dbReference type="Proteomes" id="UP000005824">
    <property type="component" value="Unassembled WGS sequence"/>
</dbReference>
<sequence>MKISPYLLPLLSLSIAAPALACDFCGCYTPSLRVVDEKSFSLYGGAAEQFTHFGTERLNGVKQPNPAGEYIDSSITQFVVGASFFHDRVAVQLSVPYIYRAFQRQLGFDIDRGHVDGLGDLTLTTNVTVFRKEALFHEEAASYSKDGKQVMPARRGEPDFSATVSLTAGIKFPTGDSDRLKENYRPDVEGAPDSGIGPHDLALGSGSVDGIFGIQAELRYKALFLQAELEYSVRGYGDFQFRYANELAWSGGPGVYLYRKNGKSLGVQCVVAGETKGYDRFQGVPDPDSGVTALYVGPRIVASFGRINGEVSVDLPVIMNATSFQTTADYRIRAGFTVQF</sequence>
<dbReference type="eggNOG" id="ENOG5033XIH">
    <property type="taxonomic scope" value="Bacteria"/>
</dbReference>
<keyword evidence="1" id="KW-0732">Signal</keyword>
<name>B4D789_9BACT</name>
<dbReference type="EMBL" id="ABVL01000017">
    <property type="protein sequence ID" value="EDY17740.1"/>
    <property type="molecule type" value="Genomic_DNA"/>
</dbReference>
<evidence type="ECO:0000256" key="1">
    <source>
        <dbReference type="SAM" id="SignalP"/>
    </source>
</evidence>
<accession>B4D789</accession>